<gene>
    <name evidence="4" type="ORF">AVDCRST_MAG85-246</name>
</gene>
<dbReference type="Gene3D" id="3.40.50.300">
    <property type="entry name" value="P-loop containing nucleotide triphosphate hydrolases"/>
    <property type="match status" value="1"/>
</dbReference>
<reference evidence="4" key="1">
    <citation type="submission" date="2020-02" db="EMBL/GenBank/DDBJ databases">
        <authorList>
            <person name="Meier V. D."/>
        </authorList>
    </citation>
    <scope>NUCLEOTIDE SEQUENCE</scope>
    <source>
        <strain evidence="4">AVDCRST_MAG85</strain>
    </source>
</reference>
<feature type="domain" description="Sulfotransferase" evidence="3">
    <location>
        <begin position="6"/>
        <end position="276"/>
    </location>
</feature>
<sequence>MTGSTVWIASYPKSGSTWLRAVATALRLRRAPGLDELDGGTMTASRAVLDAATGVASSCMTADEIDLVRPGVDELLATEGRRGESRLRKVHDAFVVGPAGAPVVSVAATRGAIYMVRDPRDVVVSYAHHAGRSHAWAVQHLGDPAAAMAASPGGLHHQVRQRLATWSSHVTSWVDAAPFPVHVLRYEDCAAAPVDSFAGALRFAGLEASEQTVATAVGHASFERLRAAEVASGFRERPSTVGSFFRRGESGAWRDELSPELAARVEADHGDVMARLGYVTQRRELLDMPR</sequence>
<dbReference type="PANTHER" id="PTHR11783">
    <property type="entry name" value="SULFOTRANSFERASE SULT"/>
    <property type="match status" value="1"/>
</dbReference>
<dbReference type="InterPro" id="IPR000863">
    <property type="entry name" value="Sulfotransferase_dom"/>
</dbReference>
<organism evidence="4">
    <name type="scientific">uncultured Solirubrobacteraceae bacterium</name>
    <dbReference type="NCBI Taxonomy" id="1162706"/>
    <lineage>
        <taxon>Bacteria</taxon>
        <taxon>Bacillati</taxon>
        <taxon>Actinomycetota</taxon>
        <taxon>Thermoleophilia</taxon>
        <taxon>Solirubrobacterales</taxon>
        <taxon>Solirubrobacteraceae</taxon>
        <taxon>environmental samples</taxon>
    </lineage>
</organism>
<evidence type="ECO:0000256" key="1">
    <source>
        <dbReference type="ARBA" id="ARBA00005771"/>
    </source>
</evidence>
<name>A0A6J4RQP3_9ACTN</name>
<dbReference type="GO" id="GO:0008146">
    <property type="term" value="F:sulfotransferase activity"/>
    <property type="evidence" value="ECO:0007669"/>
    <property type="project" value="InterPro"/>
</dbReference>
<dbReference type="Pfam" id="PF00685">
    <property type="entry name" value="Sulfotransfer_1"/>
    <property type="match status" value="1"/>
</dbReference>
<comment type="similarity">
    <text evidence="1">Belongs to the sulfotransferase 1 family.</text>
</comment>
<dbReference type="SUPFAM" id="SSF52540">
    <property type="entry name" value="P-loop containing nucleoside triphosphate hydrolases"/>
    <property type="match status" value="1"/>
</dbReference>
<dbReference type="EMBL" id="CADCVT010000029">
    <property type="protein sequence ID" value="CAA9475136.1"/>
    <property type="molecule type" value="Genomic_DNA"/>
</dbReference>
<proteinExistence type="inferred from homology"/>
<dbReference type="AlphaFoldDB" id="A0A6J4RQP3"/>
<evidence type="ECO:0000259" key="3">
    <source>
        <dbReference type="Pfam" id="PF00685"/>
    </source>
</evidence>
<protein>
    <recommendedName>
        <fullName evidence="3">Sulfotransferase domain-containing protein</fullName>
    </recommendedName>
</protein>
<accession>A0A6J4RQP3</accession>
<dbReference type="InterPro" id="IPR027417">
    <property type="entry name" value="P-loop_NTPase"/>
</dbReference>
<evidence type="ECO:0000313" key="4">
    <source>
        <dbReference type="EMBL" id="CAA9475136.1"/>
    </source>
</evidence>
<evidence type="ECO:0000256" key="2">
    <source>
        <dbReference type="ARBA" id="ARBA00022679"/>
    </source>
</evidence>
<keyword evidence="2" id="KW-0808">Transferase</keyword>